<dbReference type="InterPro" id="IPR000477">
    <property type="entry name" value="RT_dom"/>
</dbReference>
<comment type="caution">
    <text evidence="4">The sequence shown here is derived from an EMBL/GenBank/DDBJ whole genome shotgun (WGS) entry which is preliminary data.</text>
</comment>
<accession>A0A9Q1IXG4</accession>
<evidence type="ECO:0000256" key="2">
    <source>
        <dbReference type="ARBA" id="ARBA00012180"/>
    </source>
</evidence>
<sequence>MHCLFCDSKEHYISRCRNIKEQSAADLEKWIAEGRRCWKCARAHAPESCNLKKPCGDCGDIHLQVLHGVAQRRSINPQSGASESRVYLTPSIASSKVLLKVIPVLLHNDSKSMETFAVLDDGAQRTMILTAAAQQLQLTGECETVALRTVRTDLTHLRGSKVSFEISPKGNPQKRYKVQGAFTASGLDLVEQTYPVQMLQRRHTHLRRVPLQPFFNARPLVLLGSDHVHLITAAKPVHRGANGGPIAIHTTLGWALQGAEGCGPEQTTVQQCLFSSVASPDDLLYQNVERLWQLDVLPFRNEKMVVRSREDQEAMNILETKTWRVNVEGSQRYATPLLRKTGAPKLNSFTHSVIAHLRATEKRLKKDPEKAAIYSAEIGKLLQAGYVKKLLSMEVDQSAEAWYLPHHLVCHNNKSRLVFNCSFRHQGASMNDQLLPGPSLGPSLLGVLLRFRQHQVAVSGDIRSMFHQVRLLPEDRSLLCFIWRDLHCEDPPDVYEWQVLPFGTTSSPCCAIFALQQHARNHQDDYPDTLQSVQHSFYVDNCLESFPTIPAATQRVNQLRTLLAEGGFDLRQWASSQPTVIAHLPADARSSATEQWLSQNRTDPLEPTLGLRWNCAADTPWLSVLAHQACSADNENGISVLQHAWETWENELQHLSRVSVPRCYSPVPVVGSDSEYDLHVF</sequence>
<dbReference type="CDD" id="cd01644">
    <property type="entry name" value="RT_pepA17"/>
    <property type="match status" value="1"/>
</dbReference>
<dbReference type="EC" id="3.1.26.4" evidence="2"/>
<evidence type="ECO:0000259" key="3">
    <source>
        <dbReference type="Pfam" id="PF00078"/>
    </source>
</evidence>
<keyword evidence="5" id="KW-1185">Reference proteome</keyword>
<dbReference type="Pfam" id="PF00078">
    <property type="entry name" value="RVT_1"/>
    <property type="match status" value="1"/>
</dbReference>
<dbReference type="AlphaFoldDB" id="A0A9Q1IXG4"/>
<dbReference type="OrthoDB" id="8933784at2759"/>
<dbReference type="GO" id="GO:0004523">
    <property type="term" value="F:RNA-DNA hybrid ribonuclease activity"/>
    <property type="evidence" value="ECO:0007669"/>
    <property type="project" value="UniProtKB-EC"/>
</dbReference>
<name>A0A9Q1IXG4_SYNKA</name>
<dbReference type="PANTHER" id="PTHR47331:SF5">
    <property type="entry name" value="RIBONUCLEASE H"/>
    <property type="match status" value="1"/>
</dbReference>
<protein>
    <recommendedName>
        <fullName evidence="2">ribonuclease H</fullName>
        <ecNumber evidence="2">3.1.26.4</ecNumber>
    </recommendedName>
</protein>
<feature type="domain" description="Reverse transcriptase" evidence="3">
    <location>
        <begin position="448"/>
        <end position="570"/>
    </location>
</feature>
<dbReference type="Gene3D" id="3.10.10.10">
    <property type="entry name" value="HIV Type 1 Reverse Transcriptase, subunit A, domain 1"/>
    <property type="match status" value="1"/>
</dbReference>
<dbReference type="Gene3D" id="3.30.70.270">
    <property type="match status" value="1"/>
</dbReference>
<gene>
    <name evidence="4" type="ORF">SKAU_G00202680</name>
</gene>
<reference evidence="4" key="1">
    <citation type="journal article" date="2023" name="Science">
        <title>Genome structures resolve the early diversification of teleost fishes.</title>
        <authorList>
            <person name="Parey E."/>
            <person name="Louis A."/>
            <person name="Montfort J."/>
            <person name="Bouchez O."/>
            <person name="Roques C."/>
            <person name="Iampietro C."/>
            <person name="Lluch J."/>
            <person name="Castinel A."/>
            <person name="Donnadieu C."/>
            <person name="Desvignes T."/>
            <person name="Floi Bucao C."/>
            <person name="Jouanno E."/>
            <person name="Wen M."/>
            <person name="Mejri S."/>
            <person name="Dirks R."/>
            <person name="Jansen H."/>
            <person name="Henkel C."/>
            <person name="Chen W.J."/>
            <person name="Zahm M."/>
            <person name="Cabau C."/>
            <person name="Klopp C."/>
            <person name="Thompson A.W."/>
            <person name="Robinson-Rechavi M."/>
            <person name="Braasch I."/>
            <person name="Lecointre G."/>
            <person name="Bobe J."/>
            <person name="Postlethwait J.H."/>
            <person name="Berthelot C."/>
            <person name="Roest Crollius H."/>
            <person name="Guiguen Y."/>
        </authorList>
    </citation>
    <scope>NUCLEOTIDE SEQUENCE</scope>
    <source>
        <strain evidence="4">WJC10195</strain>
    </source>
</reference>
<dbReference type="InterPro" id="IPR043502">
    <property type="entry name" value="DNA/RNA_pol_sf"/>
</dbReference>
<dbReference type="Proteomes" id="UP001152622">
    <property type="component" value="Chromosome 6"/>
</dbReference>
<evidence type="ECO:0000256" key="1">
    <source>
        <dbReference type="ARBA" id="ARBA00010879"/>
    </source>
</evidence>
<organism evidence="4 5">
    <name type="scientific">Synaphobranchus kaupii</name>
    <name type="common">Kaup's arrowtooth eel</name>
    <dbReference type="NCBI Taxonomy" id="118154"/>
    <lineage>
        <taxon>Eukaryota</taxon>
        <taxon>Metazoa</taxon>
        <taxon>Chordata</taxon>
        <taxon>Craniata</taxon>
        <taxon>Vertebrata</taxon>
        <taxon>Euteleostomi</taxon>
        <taxon>Actinopterygii</taxon>
        <taxon>Neopterygii</taxon>
        <taxon>Teleostei</taxon>
        <taxon>Anguilliformes</taxon>
        <taxon>Synaphobranchidae</taxon>
        <taxon>Synaphobranchus</taxon>
    </lineage>
</organism>
<evidence type="ECO:0000313" key="4">
    <source>
        <dbReference type="EMBL" id="KAJ8357474.1"/>
    </source>
</evidence>
<dbReference type="EMBL" id="JAINUF010000006">
    <property type="protein sequence ID" value="KAJ8357474.1"/>
    <property type="molecule type" value="Genomic_DNA"/>
</dbReference>
<comment type="similarity">
    <text evidence="1">Belongs to the beta type-B retroviral polymerase family. HERV class-II K(HML-2) pol subfamily.</text>
</comment>
<proteinExistence type="inferred from homology"/>
<dbReference type="SUPFAM" id="SSF56672">
    <property type="entry name" value="DNA/RNA polymerases"/>
    <property type="match status" value="1"/>
</dbReference>
<dbReference type="InterPro" id="IPR043128">
    <property type="entry name" value="Rev_trsase/Diguanyl_cyclase"/>
</dbReference>
<evidence type="ECO:0000313" key="5">
    <source>
        <dbReference type="Proteomes" id="UP001152622"/>
    </source>
</evidence>
<dbReference type="PANTHER" id="PTHR47331">
    <property type="entry name" value="PHD-TYPE DOMAIN-CONTAINING PROTEIN"/>
    <property type="match status" value="1"/>
</dbReference>